<dbReference type="Gene3D" id="2.120.10.30">
    <property type="entry name" value="TolB, C-terminal domain"/>
    <property type="match status" value="1"/>
</dbReference>
<evidence type="ECO:0000313" key="2">
    <source>
        <dbReference type="EMBL" id="MBG9375854.1"/>
    </source>
</evidence>
<evidence type="ECO:0000256" key="1">
    <source>
        <dbReference type="SAM" id="MobiDB-lite"/>
    </source>
</evidence>
<proteinExistence type="predicted"/>
<feature type="compositionally biased region" description="Low complexity" evidence="1">
    <location>
        <begin position="660"/>
        <end position="670"/>
    </location>
</feature>
<organism evidence="2 3">
    <name type="scientific">Panacibacter microcysteis</name>
    <dbReference type="NCBI Taxonomy" id="2793269"/>
    <lineage>
        <taxon>Bacteria</taxon>
        <taxon>Pseudomonadati</taxon>
        <taxon>Bacteroidota</taxon>
        <taxon>Chitinophagia</taxon>
        <taxon>Chitinophagales</taxon>
        <taxon>Chitinophagaceae</taxon>
        <taxon>Panacibacter</taxon>
    </lineage>
</organism>
<keyword evidence="3" id="KW-1185">Reference proteome</keyword>
<dbReference type="AlphaFoldDB" id="A0A931GXJ1"/>
<accession>A0A931GXJ1</accession>
<sequence>MIAAALPIFTLAQVNTVDFGKNRLQYKKFDWKFYQSPNFNVYFNTGGLELAKFVTQVAEEELPQIQSAVEYSMQRSANIVLYNNYDDYKTSNIGLGIDWQNSGGVTKLVNNKLVIYFDGNKNTLRLNIREGIAKILTDNILFGDDIGEFASNQALLDLPQWLTDGYVEYVAENWSTERDEALRNAILSGEYNNFYQFAFEKPTLAGHSFWYYIAEKYKPENVTYFLYLARLYKNLNSASERICKKKFKEVLADFMIFQQQRYVEDIKQRRNAPRGKLSVIEELKKGEDFYRFAANPNAKNNSYAVVQFRKGVYSVKFVDNLYEPHTILKYGTRTIVGDINPNYPILAWDGKGSRLLVIYSKEGKTFMFVYDVIANIKRFQQEIEGFEQIVDAGFMFDANTLIFSAVKKGQTDIFTYRIDNGKSKQITNDVYDDLDPTPVSFPNRSGIIFASNRPGVETVSSDTVIPSRNHFNIFLVDLLNNSDFKQISQLTKVKYGNARYPTQYNVNHFTYVNDENGVANRWAGFFSTQRDGLDTLYYVGEDIVRNPIDKVLDSTLNAWQKQEPDSVSYLSVYKDSTYTFPITNYQSSLLESRIAGNNGQVSEVRREGDLKFLYKLQVDSVALRKRNVNARPTDYVKSLLRKERVEAGATQVQKEETPENRQNNNNGFQNEFEDDRRDSSGNIVRRQPSLQPASDNVLSKTSLHNYRLKFNADYILAGITNNILVNRYQPYQQRDPSDQSPVQLNNSTNVNFSFRVGVSDLMEDVKFIGGIRFGTSLSDKDVFLSFQNYRKRLDWGLTFYRSNVTNYPYFYNYQNPLSFYDNVVVTSLYQANVAFPLSEINSFRLTAGIRRDNGIIRPIFFTGTPDPAALGIEDSAAHTAVSRLEFVHDNSINPANNIWVGSRWKIYFDYNVPVGGGSSRGRNTFNLGFDARHYERIYRNFIWAVRGAGDMSFGDAKLLYYLGGVDGWFTPKFTPNNLPKNNNYAFQSLTLNMRGFNQNIANGNNAFVINSELRLPVFSTFINKPINAAFLRNFQLVQFIDLGTAWEGSIKNIARPTIVYSIQDDPNNPVTVKQRAGGIGPLAGGYGFGARSTLLGYFLKIDAAWQMNGLFRDKPRWYFAMGFDF</sequence>
<gene>
    <name evidence="2" type="ORF">I5907_06380</name>
</gene>
<name>A0A931GXJ1_9BACT</name>
<feature type="region of interest" description="Disordered" evidence="1">
    <location>
        <begin position="647"/>
        <end position="696"/>
    </location>
</feature>
<evidence type="ECO:0000313" key="3">
    <source>
        <dbReference type="Proteomes" id="UP000628448"/>
    </source>
</evidence>
<dbReference type="InterPro" id="IPR011042">
    <property type="entry name" value="6-blade_b-propeller_TolB-like"/>
</dbReference>
<dbReference type="SUPFAM" id="SSF82171">
    <property type="entry name" value="DPP6 N-terminal domain-like"/>
    <property type="match status" value="1"/>
</dbReference>
<dbReference type="EMBL" id="JADWYR010000001">
    <property type="protein sequence ID" value="MBG9375854.1"/>
    <property type="molecule type" value="Genomic_DNA"/>
</dbReference>
<comment type="caution">
    <text evidence="2">The sequence shown here is derived from an EMBL/GenBank/DDBJ whole genome shotgun (WGS) entry which is preliminary data.</text>
</comment>
<protein>
    <submittedName>
        <fullName evidence="2">Uncharacterized protein</fullName>
    </submittedName>
</protein>
<dbReference type="Proteomes" id="UP000628448">
    <property type="component" value="Unassembled WGS sequence"/>
</dbReference>
<reference evidence="2" key="1">
    <citation type="submission" date="2020-11" db="EMBL/GenBank/DDBJ databases">
        <title>Bacterial whole genome sequence for Panacibacter sp. DH6.</title>
        <authorList>
            <person name="Le V."/>
            <person name="Ko S."/>
            <person name="Ahn C.-Y."/>
            <person name="Oh H.-M."/>
        </authorList>
    </citation>
    <scope>NUCLEOTIDE SEQUENCE</scope>
    <source>
        <strain evidence="2">DH6</strain>
    </source>
</reference>